<dbReference type="InterPro" id="IPR001452">
    <property type="entry name" value="SH3_domain"/>
</dbReference>
<evidence type="ECO:0000256" key="14">
    <source>
        <dbReference type="SAM" id="MobiDB-lite"/>
    </source>
</evidence>
<dbReference type="OrthoDB" id="10037838at2759"/>
<evidence type="ECO:0000256" key="1">
    <source>
        <dbReference type="ARBA" id="ARBA00006033"/>
    </source>
</evidence>
<evidence type="ECO:0000256" key="10">
    <source>
        <dbReference type="ARBA" id="ARBA00029693"/>
    </source>
</evidence>
<keyword evidence="2 13" id="KW-0728">SH3 domain</keyword>
<evidence type="ECO:0000256" key="6">
    <source>
        <dbReference type="ARBA" id="ARBA00022989"/>
    </source>
</evidence>
<evidence type="ECO:0000256" key="9">
    <source>
        <dbReference type="ARBA" id="ARBA00023140"/>
    </source>
</evidence>
<evidence type="ECO:0000256" key="13">
    <source>
        <dbReference type="PROSITE-ProRule" id="PRU00192"/>
    </source>
</evidence>
<dbReference type="SMART" id="SM00326">
    <property type="entry name" value="SH3"/>
    <property type="match status" value="1"/>
</dbReference>
<evidence type="ECO:0000256" key="12">
    <source>
        <dbReference type="ARBA" id="ARBA00046271"/>
    </source>
</evidence>
<comment type="subcellular location">
    <subcellularLocation>
        <location evidence="12">Peroxisome membrane</location>
    </subcellularLocation>
</comment>
<evidence type="ECO:0000313" key="16">
    <source>
        <dbReference type="EMBL" id="KAG7571179.1"/>
    </source>
</evidence>
<dbReference type="GO" id="GO:1990429">
    <property type="term" value="C:peroxisomal importomer complex"/>
    <property type="evidence" value="ECO:0007669"/>
    <property type="project" value="TreeGrafter"/>
</dbReference>
<keyword evidence="5" id="KW-0653">Protein transport</keyword>
<keyword evidence="9" id="KW-0576">Peroxisome</keyword>
<name>A0A8K0NVC1_9TREE</name>
<dbReference type="GO" id="GO:0016560">
    <property type="term" value="P:protein import into peroxisome matrix, docking"/>
    <property type="evidence" value="ECO:0007669"/>
    <property type="project" value="InterPro"/>
</dbReference>
<comment type="similarity">
    <text evidence="1">Belongs to the peroxin-13 family.</text>
</comment>
<evidence type="ECO:0000256" key="2">
    <source>
        <dbReference type="ARBA" id="ARBA00022443"/>
    </source>
</evidence>
<feature type="compositionally biased region" description="Low complexity" evidence="14">
    <location>
        <begin position="1"/>
        <end position="13"/>
    </location>
</feature>
<evidence type="ECO:0000256" key="7">
    <source>
        <dbReference type="ARBA" id="ARBA00023010"/>
    </source>
</evidence>
<dbReference type="Pfam" id="PF04088">
    <property type="entry name" value="Peroxin-13_N"/>
    <property type="match status" value="1"/>
</dbReference>
<feature type="compositionally biased region" description="Low complexity" evidence="14">
    <location>
        <begin position="37"/>
        <end position="46"/>
    </location>
</feature>
<sequence length="447" mass="46682">MSSPAPALQAPPQTWETSGNGNNAEAGPSHTTAHDQTNGNTTTMTTDRAPDLPERPGDMGANVNGYNPNNSMAAPSSYASRMNPMSSGYGGGYGGASYGGYGGGLSGGMYGGGYGAGGYGGGYGGSPYSRMGGAYGGGYGNGYSPYNNDPYNQPPSLSNQIQNSTAPAFAVMESLVGAFTSLAQLFESTYIATHSSFFAMVGVADQLGGLKTYLAQVLGVFSVLRLGKRIVAWIKGDRSAFSSSSSNPGNWAEEWNWKIGRAAGGPKDQGLSPPNGPTGSKRPSSKPLILFLLSSIGLPWLMSKLIRLLTKLQEEKQRAALGLAPGTMLDATGRPVNTNSSPNAVGGKAQGQPGSITFARALFPFEPTAGHELALKRDEIVAVMQRFEEGASSGGKELGWWRGRTRDGRTGWFPGNYVEILRRKETTTKTDPNVDPGRMSSAPASVA</sequence>
<dbReference type="AlphaFoldDB" id="A0A8K0NVC1"/>
<dbReference type="Proteomes" id="UP000812966">
    <property type="component" value="Unassembled WGS sequence"/>
</dbReference>
<evidence type="ECO:0000259" key="15">
    <source>
        <dbReference type="PROSITE" id="PS50002"/>
    </source>
</evidence>
<dbReference type="PANTHER" id="PTHR19332">
    <property type="entry name" value="PEROXISOMAL MEMBRANE PROTEIN PEX13"/>
    <property type="match status" value="1"/>
</dbReference>
<keyword evidence="8" id="KW-0472">Membrane</keyword>
<reference evidence="16" key="1">
    <citation type="submission" date="2020-04" db="EMBL/GenBank/DDBJ databases">
        <title>Analysis of mating type loci in Filobasidium floriforme.</title>
        <authorList>
            <person name="Nowrousian M."/>
        </authorList>
    </citation>
    <scope>NUCLEOTIDE SEQUENCE</scope>
    <source>
        <strain evidence="16">CBS 6242</strain>
    </source>
</reference>
<dbReference type="InterPro" id="IPR035463">
    <property type="entry name" value="Pex13"/>
</dbReference>
<keyword evidence="7" id="KW-0811">Translocation</keyword>
<dbReference type="Pfam" id="PF07653">
    <property type="entry name" value="SH3_2"/>
    <property type="match status" value="1"/>
</dbReference>
<evidence type="ECO:0000256" key="3">
    <source>
        <dbReference type="ARBA" id="ARBA00022448"/>
    </source>
</evidence>
<keyword evidence="17" id="KW-1185">Reference proteome</keyword>
<comment type="caution">
    <text evidence="16">The sequence shown here is derived from an EMBL/GenBank/DDBJ whole genome shotgun (WGS) entry which is preliminary data.</text>
</comment>
<evidence type="ECO:0000256" key="8">
    <source>
        <dbReference type="ARBA" id="ARBA00023136"/>
    </source>
</evidence>
<dbReference type="PANTHER" id="PTHR19332:SF1">
    <property type="entry name" value="PEROXISOMAL MEMBRANE PROTEIN PEX13"/>
    <property type="match status" value="1"/>
</dbReference>
<keyword evidence="6" id="KW-1133">Transmembrane helix</keyword>
<evidence type="ECO:0000256" key="4">
    <source>
        <dbReference type="ARBA" id="ARBA00022692"/>
    </source>
</evidence>
<gene>
    <name evidence="16" type="ORF">FFLO_00852</name>
</gene>
<keyword evidence="3" id="KW-0813">Transport</keyword>
<feature type="compositionally biased region" description="Basic and acidic residues" evidence="14">
    <location>
        <begin position="48"/>
        <end position="57"/>
    </location>
</feature>
<evidence type="ECO:0000256" key="11">
    <source>
        <dbReference type="ARBA" id="ARBA00034535"/>
    </source>
</evidence>
<feature type="domain" description="SH3" evidence="15">
    <location>
        <begin position="354"/>
        <end position="423"/>
    </location>
</feature>
<dbReference type="SUPFAM" id="SSF50044">
    <property type="entry name" value="SH3-domain"/>
    <property type="match status" value="1"/>
</dbReference>
<dbReference type="Gene3D" id="2.30.30.40">
    <property type="entry name" value="SH3 Domains"/>
    <property type="match status" value="1"/>
</dbReference>
<dbReference type="PROSITE" id="PS50002">
    <property type="entry name" value="SH3"/>
    <property type="match status" value="1"/>
</dbReference>
<evidence type="ECO:0000313" key="17">
    <source>
        <dbReference type="Proteomes" id="UP000812966"/>
    </source>
</evidence>
<dbReference type="GO" id="GO:0005778">
    <property type="term" value="C:peroxisomal membrane"/>
    <property type="evidence" value="ECO:0007669"/>
    <property type="project" value="UniProtKB-SubCell"/>
</dbReference>
<feature type="region of interest" description="Disordered" evidence="14">
    <location>
        <begin position="263"/>
        <end position="283"/>
    </location>
</feature>
<dbReference type="InterPro" id="IPR007223">
    <property type="entry name" value="Peroxin-13_N"/>
</dbReference>
<evidence type="ECO:0000256" key="5">
    <source>
        <dbReference type="ARBA" id="ARBA00022927"/>
    </source>
</evidence>
<accession>A0A8K0NVC1</accession>
<feature type="compositionally biased region" description="Polar residues" evidence="14">
    <location>
        <begin position="14"/>
        <end position="36"/>
    </location>
</feature>
<proteinExistence type="inferred from homology"/>
<feature type="region of interest" description="Disordered" evidence="14">
    <location>
        <begin position="423"/>
        <end position="447"/>
    </location>
</feature>
<dbReference type="PRINTS" id="PR00452">
    <property type="entry name" value="SH3DOMAIN"/>
</dbReference>
<protein>
    <recommendedName>
        <fullName evidence="11">Peroxisomal membrane protein PEX13</fullName>
    </recommendedName>
    <alternativeName>
        <fullName evidence="10">Peroxin-13</fullName>
    </alternativeName>
</protein>
<feature type="region of interest" description="Disordered" evidence="14">
    <location>
        <begin position="1"/>
        <end position="68"/>
    </location>
</feature>
<dbReference type="InterPro" id="IPR036028">
    <property type="entry name" value="SH3-like_dom_sf"/>
</dbReference>
<keyword evidence="4" id="KW-0812">Transmembrane</keyword>
<organism evidence="16 17">
    <name type="scientific">Filobasidium floriforme</name>
    <dbReference type="NCBI Taxonomy" id="5210"/>
    <lineage>
        <taxon>Eukaryota</taxon>
        <taxon>Fungi</taxon>
        <taxon>Dikarya</taxon>
        <taxon>Basidiomycota</taxon>
        <taxon>Agaricomycotina</taxon>
        <taxon>Tremellomycetes</taxon>
        <taxon>Filobasidiales</taxon>
        <taxon>Filobasidiaceae</taxon>
        <taxon>Filobasidium</taxon>
    </lineage>
</organism>
<dbReference type="EMBL" id="JABELV010000010">
    <property type="protein sequence ID" value="KAG7571179.1"/>
    <property type="molecule type" value="Genomic_DNA"/>
</dbReference>